<accession>A0A6J5NTR2</accession>
<organism evidence="1">
    <name type="scientific">uncultured Caudovirales phage</name>
    <dbReference type="NCBI Taxonomy" id="2100421"/>
    <lineage>
        <taxon>Viruses</taxon>
        <taxon>Duplodnaviria</taxon>
        <taxon>Heunggongvirae</taxon>
        <taxon>Uroviricota</taxon>
        <taxon>Caudoviricetes</taxon>
        <taxon>Peduoviridae</taxon>
        <taxon>Maltschvirus</taxon>
        <taxon>Maltschvirus maltsch</taxon>
    </lineage>
</organism>
<proteinExistence type="predicted"/>
<gene>
    <name evidence="1" type="ORF">UFOVP699_17</name>
</gene>
<name>A0A6J5NTR2_9CAUD</name>
<sequence>MAFLPVSLPIQEILLTNFVTDIATISNSNDLLLQAKLEDLINNLEIDITNLSIGTDNAINYIKTQSVIIQDQGFIYQTGNPNQIIAKLEKNISNQSIFTVDILNVNSIAGLSQVTLNDLTVNTSLTIDGATTFNNPVTVNSSFIESKEVVTVDLESNSPEAKATITLSNTSRQNIFVRLKATTAPTLNPVYTGTVISPGLTNIALYIDFDATNPPAQNTVFTIHILDIVEATTQTSIISAVNTATLPLRIKPGVNQSTSTNIVMHNNSNSVGVNPASTVTPNKTVAQYGNNATFEYIIDQTLLDRLIIKSMVAMELF</sequence>
<protein>
    <submittedName>
        <fullName evidence="1">Uncharacterized protein</fullName>
    </submittedName>
</protein>
<evidence type="ECO:0000313" key="1">
    <source>
        <dbReference type="EMBL" id="CAB4158554.1"/>
    </source>
</evidence>
<reference evidence="1" key="1">
    <citation type="submission" date="2020-04" db="EMBL/GenBank/DDBJ databases">
        <authorList>
            <person name="Chiriac C."/>
            <person name="Salcher M."/>
            <person name="Ghai R."/>
            <person name="Kavagutti S V."/>
        </authorList>
    </citation>
    <scope>NUCLEOTIDE SEQUENCE</scope>
</reference>
<dbReference type="EMBL" id="LR796670">
    <property type="protein sequence ID" value="CAB4158554.1"/>
    <property type="molecule type" value="Genomic_DNA"/>
</dbReference>